<organism evidence="2 3">
    <name type="scientific">Dentiscutata erythropus</name>
    <dbReference type="NCBI Taxonomy" id="1348616"/>
    <lineage>
        <taxon>Eukaryota</taxon>
        <taxon>Fungi</taxon>
        <taxon>Fungi incertae sedis</taxon>
        <taxon>Mucoromycota</taxon>
        <taxon>Glomeromycotina</taxon>
        <taxon>Glomeromycetes</taxon>
        <taxon>Diversisporales</taxon>
        <taxon>Gigasporaceae</taxon>
        <taxon>Dentiscutata</taxon>
    </lineage>
</organism>
<protein>
    <submittedName>
        <fullName evidence="2">12556_t:CDS:1</fullName>
    </submittedName>
</protein>
<proteinExistence type="predicted"/>
<evidence type="ECO:0000313" key="2">
    <source>
        <dbReference type="EMBL" id="CAG8768460.1"/>
    </source>
</evidence>
<name>A0A9N9J7P0_9GLOM</name>
<evidence type="ECO:0000256" key="1">
    <source>
        <dbReference type="SAM" id="MobiDB-lite"/>
    </source>
</evidence>
<dbReference type="EMBL" id="CAJVPY010018752">
    <property type="protein sequence ID" value="CAG8768460.1"/>
    <property type="molecule type" value="Genomic_DNA"/>
</dbReference>
<dbReference type="AlphaFoldDB" id="A0A9N9J7P0"/>
<reference evidence="2" key="1">
    <citation type="submission" date="2021-06" db="EMBL/GenBank/DDBJ databases">
        <authorList>
            <person name="Kallberg Y."/>
            <person name="Tangrot J."/>
            <person name="Rosling A."/>
        </authorList>
    </citation>
    <scope>NUCLEOTIDE SEQUENCE</scope>
    <source>
        <strain evidence="2">MA453B</strain>
    </source>
</reference>
<feature type="region of interest" description="Disordered" evidence="1">
    <location>
        <begin position="56"/>
        <end position="99"/>
    </location>
</feature>
<sequence length="179" mass="19176">CISNWTNSLRLFCSLCRNESEGSTSISMDTIQSINIQNFLPSTLIISIPMFSSMTPNRSTTAQHNRSTTTPATTTPVRSTTTPVKSTTTPMKSTTTPARSTARLTITPGLTLATAPISSLSIAATSLTLSASPTFSIALGIRKKLKIFKELMNELMTPCEDDEICLSVSSSNEEEASTS</sequence>
<gene>
    <name evidence="2" type="ORF">DERYTH_LOCUS18459</name>
</gene>
<dbReference type="Proteomes" id="UP000789405">
    <property type="component" value="Unassembled WGS sequence"/>
</dbReference>
<feature type="compositionally biased region" description="Polar residues" evidence="1">
    <location>
        <begin position="56"/>
        <end position="65"/>
    </location>
</feature>
<feature type="non-terminal residue" evidence="2">
    <location>
        <position position="1"/>
    </location>
</feature>
<feature type="compositionally biased region" description="Low complexity" evidence="1">
    <location>
        <begin position="66"/>
        <end position="98"/>
    </location>
</feature>
<keyword evidence="3" id="KW-1185">Reference proteome</keyword>
<evidence type="ECO:0000313" key="3">
    <source>
        <dbReference type="Proteomes" id="UP000789405"/>
    </source>
</evidence>
<comment type="caution">
    <text evidence="2">The sequence shown here is derived from an EMBL/GenBank/DDBJ whole genome shotgun (WGS) entry which is preliminary data.</text>
</comment>
<accession>A0A9N9J7P0</accession>